<comment type="subcellular location">
    <subcellularLocation>
        <location evidence="2">Cell membrane</location>
        <topology evidence="2">Multi-pass membrane protein</topology>
    </subcellularLocation>
</comment>
<evidence type="ECO:0000256" key="11">
    <source>
        <dbReference type="ARBA" id="ARBA00022692"/>
    </source>
</evidence>
<feature type="transmembrane region" description="Helical" evidence="19">
    <location>
        <begin position="109"/>
        <end position="126"/>
    </location>
</feature>
<keyword evidence="13 19" id="KW-1133">Transmembrane helix</keyword>
<evidence type="ECO:0000256" key="3">
    <source>
        <dbReference type="ARBA" id="ARBA00005119"/>
    </source>
</evidence>
<accession>A0A1M7U0K0</accession>
<evidence type="ECO:0000256" key="4">
    <source>
        <dbReference type="ARBA" id="ARBA00005189"/>
    </source>
</evidence>
<feature type="transmembrane region" description="Helical" evidence="19">
    <location>
        <begin position="248"/>
        <end position="264"/>
    </location>
</feature>
<dbReference type="PANTHER" id="PTHR46382">
    <property type="entry name" value="PHOSPHATIDATE CYTIDYLYLTRANSFERASE"/>
    <property type="match status" value="1"/>
</dbReference>
<dbReference type="EC" id="2.7.7.41" evidence="6 18"/>
<evidence type="ECO:0000313" key="21">
    <source>
        <dbReference type="Proteomes" id="UP000184066"/>
    </source>
</evidence>
<dbReference type="PANTHER" id="PTHR46382:SF1">
    <property type="entry name" value="PHOSPHATIDATE CYTIDYLYLTRANSFERASE"/>
    <property type="match status" value="1"/>
</dbReference>
<evidence type="ECO:0000256" key="7">
    <source>
        <dbReference type="ARBA" id="ARBA00019373"/>
    </source>
</evidence>
<evidence type="ECO:0000256" key="18">
    <source>
        <dbReference type="RuleBase" id="RU003938"/>
    </source>
</evidence>
<dbReference type="UniPathway" id="UPA00557">
    <property type="reaction ID" value="UER00614"/>
</dbReference>
<dbReference type="RefSeq" id="WP_072748368.1">
    <property type="nucleotide sequence ID" value="NZ_FOHL01000011.1"/>
</dbReference>
<evidence type="ECO:0000256" key="1">
    <source>
        <dbReference type="ARBA" id="ARBA00001698"/>
    </source>
</evidence>
<dbReference type="AlphaFoldDB" id="A0A1M7U0K0"/>
<evidence type="ECO:0000256" key="8">
    <source>
        <dbReference type="ARBA" id="ARBA00022475"/>
    </source>
</evidence>
<feature type="transmembrane region" description="Helical" evidence="19">
    <location>
        <begin position="80"/>
        <end position="97"/>
    </location>
</feature>
<evidence type="ECO:0000256" key="17">
    <source>
        <dbReference type="ARBA" id="ARBA00023264"/>
    </source>
</evidence>
<comment type="catalytic activity">
    <reaction evidence="1 18">
        <text>a 1,2-diacyl-sn-glycero-3-phosphate + CTP + H(+) = a CDP-1,2-diacyl-sn-glycerol + diphosphate</text>
        <dbReference type="Rhea" id="RHEA:16229"/>
        <dbReference type="ChEBI" id="CHEBI:15378"/>
        <dbReference type="ChEBI" id="CHEBI:33019"/>
        <dbReference type="ChEBI" id="CHEBI:37563"/>
        <dbReference type="ChEBI" id="CHEBI:58332"/>
        <dbReference type="ChEBI" id="CHEBI:58608"/>
        <dbReference type="EC" id="2.7.7.41"/>
    </reaction>
</comment>
<evidence type="ECO:0000256" key="19">
    <source>
        <dbReference type="SAM" id="Phobius"/>
    </source>
</evidence>
<reference evidence="20 21" key="1">
    <citation type="submission" date="2016-12" db="EMBL/GenBank/DDBJ databases">
        <authorList>
            <person name="Song W.-J."/>
            <person name="Kurnit D.M."/>
        </authorList>
    </citation>
    <scope>NUCLEOTIDE SEQUENCE [LARGE SCALE GENOMIC DNA]</scope>
    <source>
        <strain evidence="20 21">CGMCC 1.10808</strain>
    </source>
</reference>
<keyword evidence="11 18" id="KW-0812">Transmembrane</keyword>
<protein>
    <recommendedName>
        <fullName evidence="7 18">Phosphatidate cytidylyltransferase</fullName>
        <ecNumber evidence="6 18">2.7.7.41</ecNumber>
    </recommendedName>
</protein>
<feature type="transmembrane region" description="Helical" evidence="19">
    <location>
        <begin position="173"/>
        <end position="193"/>
    </location>
</feature>
<feature type="transmembrane region" description="Helical" evidence="19">
    <location>
        <begin position="20"/>
        <end position="45"/>
    </location>
</feature>
<evidence type="ECO:0000256" key="13">
    <source>
        <dbReference type="ARBA" id="ARBA00022989"/>
    </source>
</evidence>
<evidence type="ECO:0000313" key="20">
    <source>
        <dbReference type="EMBL" id="SHN76485.1"/>
    </source>
</evidence>
<dbReference type="STRING" id="1189325.SAMN04488119_11171"/>
<evidence type="ECO:0000256" key="14">
    <source>
        <dbReference type="ARBA" id="ARBA00023098"/>
    </source>
</evidence>
<evidence type="ECO:0000256" key="9">
    <source>
        <dbReference type="ARBA" id="ARBA00022516"/>
    </source>
</evidence>
<keyword evidence="15 19" id="KW-0472">Membrane</keyword>
<dbReference type="GO" id="GO:0005886">
    <property type="term" value="C:plasma membrane"/>
    <property type="evidence" value="ECO:0007669"/>
    <property type="project" value="UniProtKB-SubCell"/>
</dbReference>
<dbReference type="EMBL" id="FRDL01000012">
    <property type="protein sequence ID" value="SHN76485.1"/>
    <property type="molecule type" value="Genomic_DNA"/>
</dbReference>
<dbReference type="Proteomes" id="UP000184066">
    <property type="component" value="Unassembled WGS sequence"/>
</dbReference>
<dbReference type="GO" id="GO:0004605">
    <property type="term" value="F:phosphatidate cytidylyltransferase activity"/>
    <property type="evidence" value="ECO:0007669"/>
    <property type="project" value="UniProtKB-EC"/>
</dbReference>
<name>A0A1M7U0K0_9RHOB</name>
<keyword evidence="17" id="KW-1208">Phospholipid metabolism</keyword>
<keyword evidence="14" id="KW-0443">Lipid metabolism</keyword>
<dbReference type="InterPro" id="IPR000374">
    <property type="entry name" value="PC_trans"/>
</dbReference>
<dbReference type="PROSITE" id="PS01315">
    <property type="entry name" value="CDS"/>
    <property type="match status" value="1"/>
</dbReference>
<keyword evidence="10 18" id="KW-0808">Transferase</keyword>
<dbReference type="Pfam" id="PF01148">
    <property type="entry name" value="CTP_transf_1"/>
    <property type="match status" value="1"/>
</dbReference>
<evidence type="ECO:0000256" key="16">
    <source>
        <dbReference type="ARBA" id="ARBA00023209"/>
    </source>
</evidence>
<evidence type="ECO:0000256" key="6">
    <source>
        <dbReference type="ARBA" id="ARBA00012487"/>
    </source>
</evidence>
<feature type="transmembrane region" description="Helical" evidence="19">
    <location>
        <begin position="132"/>
        <end position="153"/>
    </location>
</feature>
<evidence type="ECO:0000256" key="15">
    <source>
        <dbReference type="ARBA" id="ARBA00023136"/>
    </source>
</evidence>
<dbReference type="OrthoDB" id="9799199at2"/>
<proteinExistence type="inferred from homology"/>
<gene>
    <name evidence="20" type="ORF">SAMN05216200_11270</name>
</gene>
<keyword evidence="8" id="KW-1003">Cell membrane</keyword>
<evidence type="ECO:0000256" key="12">
    <source>
        <dbReference type="ARBA" id="ARBA00022695"/>
    </source>
</evidence>
<keyword evidence="16" id="KW-0594">Phospholipid biosynthesis</keyword>
<sequence length="270" mass="27120">MSAGAFADLRVRAISGAALALAAGAALWLGGWAFAGLMAAAAAAMVWELRRMLAGRFDAAGALGAAAAAGAVLATQATQMRWGVAALLLGALAAYLADRRTAGWRRAAFALGAGYVGLACAAYDGLRDDPLYGAAAALWVWLTVIASDVGGYFGGRMIGGPRLWPAVSPNKTWAGLAGGVALASAAGAAFSAMTTGTLAHEVMLVSAALAVVSQGGDIAESRLKRACGVKDSSALIPGHGGVLDRMDGLLAAALAAALITFWRGRSVFVW</sequence>
<organism evidence="20 21">
    <name type="scientific">Oceanicella actignis</name>
    <dbReference type="NCBI Taxonomy" id="1189325"/>
    <lineage>
        <taxon>Bacteria</taxon>
        <taxon>Pseudomonadati</taxon>
        <taxon>Pseudomonadota</taxon>
        <taxon>Alphaproteobacteria</taxon>
        <taxon>Rhodobacterales</taxon>
        <taxon>Paracoccaceae</taxon>
        <taxon>Oceanicella</taxon>
    </lineage>
</organism>
<comment type="pathway">
    <text evidence="3 18">Phospholipid metabolism; CDP-diacylglycerol biosynthesis; CDP-diacylglycerol from sn-glycerol 3-phosphate: step 3/3.</text>
</comment>
<comment type="pathway">
    <text evidence="4">Lipid metabolism.</text>
</comment>
<feature type="transmembrane region" description="Helical" evidence="19">
    <location>
        <begin position="57"/>
        <end position="74"/>
    </location>
</feature>
<evidence type="ECO:0000256" key="2">
    <source>
        <dbReference type="ARBA" id="ARBA00004651"/>
    </source>
</evidence>
<dbReference type="GO" id="GO:0016024">
    <property type="term" value="P:CDP-diacylglycerol biosynthetic process"/>
    <property type="evidence" value="ECO:0007669"/>
    <property type="project" value="UniProtKB-UniPathway"/>
</dbReference>
<keyword evidence="9" id="KW-0444">Lipid biosynthesis</keyword>
<evidence type="ECO:0000256" key="10">
    <source>
        <dbReference type="ARBA" id="ARBA00022679"/>
    </source>
</evidence>
<evidence type="ECO:0000256" key="5">
    <source>
        <dbReference type="ARBA" id="ARBA00010185"/>
    </source>
</evidence>
<comment type="similarity">
    <text evidence="5 18">Belongs to the CDS family.</text>
</comment>
<keyword evidence="21" id="KW-1185">Reference proteome</keyword>
<keyword evidence="12 18" id="KW-0548">Nucleotidyltransferase</keyword>